<evidence type="ECO:0000313" key="1">
    <source>
        <dbReference type="EMBL" id="NFV81844.1"/>
    </source>
</evidence>
<dbReference type="RefSeq" id="WP_163682274.1">
    <property type="nucleotide sequence ID" value="NZ_JAAIYP010000044.1"/>
</dbReference>
<dbReference type="AlphaFoldDB" id="A0A7C9QVU7"/>
<reference evidence="1 2" key="1">
    <citation type="submission" date="2020-02" db="EMBL/GenBank/DDBJ databases">
        <authorList>
            <person name="Dziuba M."/>
            <person name="Kuznetsov B."/>
            <person name="Mardanov A."/>
            <person name="Ravin N."/>
            <person name="Grouzdev D."/>
        </authorList>
    </citation>
    <scope>NUCLEOTIDE SEQUENCE [LARGE SCALE GENOMIC DNA]</scope>
    <source>
        <strain evidence="1 2">SpK</strain>
    </source>
</reference>
<comment type="caution">
    <text evidence="1">The sequence shown here is derived from an EMBL/GenBank/DDBJ whole genome shotgun (WGS) entry which is preliminary data.</text>
</comment>
<evidence type="ECO:0000313" key="2">
    <source>
        <dbReference type="Proteomes" id="UP000480684"/>
    </source>
</evidence>
<sequence>MTLIDLESWRREQSERRRAEGQMAALDYLREEISSSGYDTAARLLSLAILSISRQLDGEAEDDGTAS</sequence>
<organism evidence="1 2">
    <name type="scientific">Magnetospirillum aberrantis SpK</name>
    <dbReference type="NCBI Taxonomy" id="908842"/>
    <lineage>
        <taxon>Bacteria</taxon>
        <taxon>Pseudomonadati</taxon>
        <taxon>Pseudomonadota</taxon>
        <taxon>Alphaproteobacteria</taxon>
        <taxon>Rhodospirillales</taxon>
        <taxon>Rhodospirillaceae</taxon>
        <taxon>Magnetospirillum</taxon>
    </lineage>
</organism>
<keyword evidence="2" id="KW-1185">Reference proteome</keyword>
<protein>
    <submittedName>
        <fullName evidence="1">Uncharacterized protein</fullName>
    </submittedName>
</protein>
<gene>
    <name evidence="1" type="ORF">G4223_17160</name>
</gene>
<accession>A0A7C9QVU7</accession>
<proteinExistence type="predicted"/>
<dbReference type="EMBL" id="JAAIYP010000044">
    <property type="protein sequence ID" value="NFV81844.1"/>
    <property type="molecule type" value="Genomic_DNA"/>
</dbReference>
<name>A0A7C9QVU7_9PROT</name>
<dbReference type="Proteomes" id="UP000480684">
    <property type="component" value="Unassembled WGS sequence"/>
</dbReference>